<dbReference type="AlphaFoldDB" id="A0A165D8U4"/>
<evidence type="ECO:0000313" key="1">
    <source>
        <dbReference type="EMBL" id="KZV84016.1"/>
    </source>
</evidence>
<name>A0A165D8U4_EXIGL</name>
<dbReference type="Proteomes" id="UP000077266">
    <property type="component" value="Unassembled WGS sequence"/>
</dbReference>
<organism evidence="1 2">
    <name type="scientific">Exidia glandulosa HHB12029</name>
    <dbReference type="NCBI Taxonomy" id="1314781"/>
    <lineage>
        <taxon>Eukaryota</taxon>
        <taxon>Fungi</taxon>
        <taxon>Dikarya</taxon>
        <taxon>Basidiomycota</taxon>
        <taxon>Agaricomycotina</taxon>
        <taxon>Agaricomycetes</taxon>
        <taxon>Auriculariales</taxon>
        <taxon>Exidiaceae</taxon>
        <taxon>Exidia</taxon>
    </lineage>
</organism>
<dbReference type="InParanoid" id="A0A165D8U4"/>
<gene>
    <name evidence="1" type="ORF">EXIGLDRAFT_776970</name>
</gene>
<proteinExistence type="predicted"/>
<keyword evidence="2" id="KW-1185">Reference proteome</keyword>
<protein>
    <submittedName>
        <fullName evidence="1">Uncharacterized protein</fullName>
    </submittedName>
</protein>
<reference evidence="1 2" key="1">
    <citation type="journal article" date="2016" name="Mol. Biol. Evol.">
        <title>Comparative Genomics of Early-Diverging Mushroom-Forming Fungi Provides Insights into the Origins of Lignocellulose Decay Capabilities.</title>
        <authorList>
            <person name="Nagy L.G."/>
            <person name="Riley R."/>
            <person name="Tritt A."/>
            <person name="Adam C."/>
            <person name="Daum C."/>
            <person name="Floudas D."/>
            <person name="Sun H."/>
            <person name="Yadav J.S."/>
            <person name="Pangilinan J."/>
            <person name="Larsson K.H."/>
            <person name="Matsuura K."/>
            <person name="Barry K."/>
            <person name="Labutti K."/>
            <person name="Kuo R."/>
            <person name="Ohm R.A."/>
            <person name="Bhattacharya S.S."/>
            <person name="Shirouzu T."/>
            <person name="Yoshinaga Y."/>
            <person name="Martin F.M."/>
            <person name="Grigoriev I.V."/>
            <person name="Hibbett D.S."/>
        </authorList>
    </citation>
    <scope>NUCLEOTIDE SEQUENCE [LARGE SCALE GENOMIC DNA]</scope>
    <source>
        <strain evidence="1 2">HHB12029</strain>
    </source>
</reference>
<accession>A0A165D8U4</accession>
<sequence>MLSVLSAALAVPQLFPSPPSYGNILAFLLTAHIGSLSIRAYRSSALFAAAALDLPASGLPHHHSAQQGELIVIIVVMAVLPGCGYPGLHGRQSSLHYCSLLDTTCNV</sequence>
<evidence type="ECO:0000313" key="2">
    <source>
        <dbReference type="Proteomes" id="UP000077266"/>
    </source>
</evidence>
<dbReference type="EMBL" id="KV426244">
    <property type="protein sequence ID" value="KZV84016.1"/>
    <property type="molecule type" value="Genomic_DNA"/>
</dbReference>